<comment type="catalytic activity">
    <reaction evidence="1">
        <text>Thiol-dependent hydrolysis of ester, thioester, amide, peptide and isopeptide bonds formed by the C-terminal Gly of ubiquitin (a 76-residue protein attached to proteins as an intracellular targeting signal).</text>
        <dbReference type="EC" id="3.4.19.12"/>
    </reaction>
</comment>
<organism evidence="14 15">
    <name type="scientific">Ogataea haglerorum</name>
    <dbReference type="NCBI Taxonomy" id="1937702"/>
    <lineage>
        <taxon>Eukaryota</taxon>
        <taxon>Fungi</taxon>
        <taxon>Dikarya</taxon>
        <taxon>Ascomycota</taxon>
        <taxon>Saccharomycotina</taxon>
        <taxon>Pichiomycetes</taxon>
        <taxon>Pichiales</taxon>
        <taxon>Pichiaceae</taxon>
        <taxon>Ogataea</taxon>
    </lineage>
</organism>
<proteinExistence type="predicted"/>
<evidence type="ECO:0000313" key="14">
    <source>
        <dbReference type="EMBL" id="KAG7723983.1"/>
    </source>
</evidence>
<dbReference type="PANTHER" id="PTHR43982">
    <property type="entry name" value="UBIQUITIN CARBOXYL-TERMINAL HYDROLASE"/>
    <property type="match status" value="1"/>
</dbReference>
<feature type="coiled-coil region" evidence="11">
    <location>
        <begin position="1154"/>
        <end position="1181"/>
    </location>
</feature>
<evidence type="ECO:0000256" key="10">
    <source>
        <dbReference type="ARBA" id="ARBA00042737"/>
    </source>
</evidence>
<evidence type="ECO:0000256" key="1">
    <source>
        <dbReference type="ARBA" id="ARBA00000707"/>
    </source>
</evidence>
<keyword evidence="5" id="KW-0378">Hydrolase</keyword>
<dbReference type="Pfam" id="PF00443">
    <property type="entry name" value="UCH"/>
    <property type="match status" value="1"/>
</dbReference>
<dbReference type="GO" id="GO:0061136">
    <property type="term" value="P:regulation of proteasomal protein catabolic process"/>
    <property type="evidence" value="ECO:0007669"/>
    <property type="project" value="TreeGrafter"/>
</dbReference>
<evidence type="ECO:0000256" key="12">
    <source>
        <dbReference type="SAM" id="MobiDB-lite"/>
    </source>
</evidence>
<dbReference type="InterPro" id="IPR025305">
    <property type="entry name" value="UCH_repeat_domain"/>
</dbReference>
<feature type="compositionally biased region" description="Low complexity" evidence="12">
    <location>
        <begin position="56"/>
        <end position="66"/>
    </location>
</feature>
<dbReference type="Pfam" id="PF13446">
    <property type="entry name" value="RPT"/>
    <property type="match status" value="4"/>
</dbReference>
<dbReference type="EC" id="3.4.19.12" evidence="2"/>
<evidence type="ECO:0000256" key="11">
    <source>
        <dbReference type="SAM" id="Coils"/>
    </source>
</evidence>
<sequence>MPDSIQPPNYSEIVNSERTAELSELYPSVPPRNEDYTRSKEEVLAVAGDGSESDASDGSSAPMDMNPPYFEEIPPPPAEETYNFKDAELFKTSERILDDLRNDPFFLLSGFDVSEEIGKGILGEETVDYAERLQGFIKKSAKKYQAFIPVSTFQQLNTAKTEELDNGWKLWTVDGIIAPSPQLSMPKHPLFHFRIKIKGKGNAMHVKHKFYRFADNQLLERDKKDLMLDVDGIKKQASIALDAEQEYNNRVLVDSIPQVIDSANYVCETTGTVLRVEVYPSIFNYDDLKHFEKEEIELRVSYFLSQLPDSGIDKFSVPSTIDCLNTLFKVLKGPLTNLDTDDIKTLKPNNSVVLRLHLQLELLPSKLFFREINDELQPPRFSDLGQYMKVGYDYYLRAMTEVLYLGSIFSPTSDFFKIKTTFQSDMSQVFRILNEPDLSNQLQYWDKFQYATALTTLSICPYYTDDMIIDCYSIMTNLNPDNTPELFDALTYCATSRQGNDLSMFVATLRSRGVVGFTELRSCFQKFGFDVTNPEVVRTLTDDQLISSYKNNVIVSTTKYERSTFREALEKVGQYRESSKIQNFLETEPMFDVSEAYETLETDPSVDDDVLITAFQLKAEDSVYYSSLYARALMTIALHRKSPMLFSYIHASLPQFVQSTPSLEEAYEMIGCDQYADDSSVVRIFQERVAKEKNVDFYRLWVCLKVIGETKKSKLIEGFLNSGVMDSRLLSVEKTPAGLNNIGNTCYLNSLLQYYFVIEPLRSLILQFNKTLKKQKVENDANYLVRRIGGRTVGYKEIERSYQFMYQLRDLYHKMIHENARCVQPTRELAYLAFSPISDEVEFAEDTGESEDVVMRDDEDNEEQSELQEHGEVSIELVEKAKPVEGAPEIKQYDHSGMELGEEIPPAHKKPPLHSAATAKISADQIENALEIGRQQDVTECIENVLIQIESALEPENLDSDNEQIDLVKQLFYGKTKQILMPVDPVTKEEISSARARTKEERFLNLIVNIGDHPRDIYDALDTYFTEDLLQLDNEEVKRSLTITELPKILQIQIQRVQFDRERLMPVKSIEPLPFKENLYMDRYMETTDSELISKRKEVFMWKRQIAELQERRRKLTEPNEHGLALRDALDSTSQFLKSQILNDIGVLVNSDILEVLDEQISKIDEQLNFIKSEVERLQNLITNQFSDLTNIGYSVFAIFIHRGQASYGHYWIYIRDPKSNLYRKYNDEIVSEVPIEEVLNFSENNSATPYYLVFVKNEFLDAIQPLKREIKENYQHVLDQ</sequence>
<dbReference type="SUPFAM" id="SSF54001">
    <property type="entry name" value="Cysteine proteinases"/>
    <property type="match status" value="1"/>
</dbReference>
<feature type="compositionally biased region" description="Acidic residues" evidence="12">
    <location>
        <begin position="845"/>
        <end position="866"/>
    </location>
</feature>
<comment type="caution">
    <text evidence="14">The sequence shown here is derived from an EMBL/GenBank/DDBJ whole genome shotgun (WGS) entry which is preliminary data.</text>
</comment>
<dbReference type="CDD" id="cd02666">
    <property type="entry name" value="Peptidase_C19J"/>
    <property type="match status" value="1"/>
</dbReference>
<name>A0AAN6D1F6_9ASCO</name>
<dbReference type="Proteomes" id="UP000738402">
    <property type="component" value="Unassembled WGS sequence"/>
</dbReference>
<keyword evidence="6" id="KW-0788">Thiol protease</keyword>
<dbReference type="FunFam" id="3.90.70.10:FF:000176">
    <property type="entry name" value="Ubiquitin-specific protease"/>
    <property type="match status" value="1"/>
</dbReference>
<evidence type="ECO:0000256" key="6">
    <source>
        <dbReference type="ARBA" id="ARBA00022807"/>
    </source>
</evidence>
<evidence type="ECO:0000256" key="7">
    <source>
        <dbReference type="ARBA" id="ARBA00040966"/>
    </source>
</evidence>
<evidence type="ECO:0000256" key="2">
    <source>
        <dbReference type="ARBA" id="ARBA00012759"/>
    </source>
</evidence>
<dbReference type="InterPro" id="IPR028889">
    <property type="entry name" value="USP"/>
</dbReference>
<dbReference type="EMBL" id="JAHLUH010000020">
    <property type="protein sequence ID" value="KAG7723983.1"/>
    <property type="molecule type" value="Genomic_DNA"/>
</dbReference>
<evidence type="ECO:0000256" key="9">
    <source>
        <dbReference type="ARBA" id="ARBA00042236"/>
    </source>
</evidence>
<reference evidence="14" key="1">
    <citation type="journal article" date="2021" name="G3 (Bethesda)">
        <title>Genomic diversity, chromosomal rearrangements, and interspecies hybridization in the ogataea polymorpha species complex.</title>
        <authorList>
            <person name="Hanson S.J."/>
            <person name="Cinneide E.O."/>
            <person name="Salzberg L.I."/>
            <person name="Wolfe K.H."/>
            <person name="McGowan J."/>
            <person name="Fitzpatrick D.A."/>
            <person name="Matlin K."/>
        </authorList>
    </citation>
    <scope>NUCLEOTIDE SEQUENCE</scope>
    <source>
        <strain evidence="14">83-405-1</strain>
    </source>
</reference>
<evidence type="ECO:0000256" key="5">
    <source>
        <dbReference type="ARBA" id="ARBA00022801"/>
    </source>
</evidence>
<dbReference type="GO" id="GO:0070628">
    <property type="term" value="F:proteasome binding"/>
    <property type="evidence" value="ECO:0007669"/>
    <property type="project" value="TreeGrafter"/>
</dbReference>
<keyword evidence="4" id="KW-0833">Ubl conjugation pathway</keyword>
<feature type="region of interest" description="Disordered" evidence="12">
    <location>
        <begin position="845"/>
        <end position="871"/>
    </location>
</feature>
<dbReference type="GO" id="GO:0043161">
    <property type="term" value="P:proteasome-mediated ubiquitin-dependent protein catabolic process"/>
    <property type="evidence" value="ECO:0007669"/>
    <property type="project" value="InterPro"/>
</dbReference>
<dbReference type="InterPro" id="IPR018200">
    <property type="entry name" value="USP_CS"/>
</dbReference>
<keyword evidence="3" id="KW-0645">Protease</keyword>
<accession>A0AAN6D1F6</accession>
<gene>
    <name evidence="14" type="ORF">KL933_005126</name>
</gene>
<dbReference type="InterPro" id="IPR038765">
    <property type="entry name" value="Papain-like_cys_pep_sf"/>
</dbReference>
<dbReference type="GO" id="GO:0004843">
    <property type="term" value="F:cysteine-type deubiquitinase activity"/>
    <property type="evidence" value="ECO:0007669"/>
    <property type="project" value="UniProtKB-EC"/>
</dbReference>
<evidence type="ECO:0000313" key="15">
    <source>
        <dbReference type="Proteomes" id="UP000738402"/>
    </source>
</evidence>
<dbReference type="InterPro" id="IPR001394">
    <property type="entry name" value="Peptidase_C19_UCH"/>
</dbReference>
<evidence type="ECO:0000259" key="13">
    <source>
        <dbReference type="PROSITE" id="PS50235"/>
    </source>
</evidence>
<dbReference type="InterPro" id="IPR044635">
    <property type="entry name" value="UBP14-like"/>
</dbReference>
<protein>
    <recommendedName>
        <fullName evidence="7">Ubiquitin carboxyl-terminal hydrolase 2</fullName>
        <ecNumber evidence="2">3.4.19.12</ecNumber>
    </recommendedName>
    <alternativeName>
        <fullName evidence="9">Deubiquitinating enzyme 2</fullName>
    </alternativeName>
    <alternativeName>
        <fullName evidence="8">Ubiquitin thioesterase 2</fullName>
    </alternativeName>
    <alternativeName>
        <fullName evidence="10">Ubiquitin-specific-processing protease 2</fullName>
    </alternativeName>
</protein>
<keyword evidence="11" id="KW-0175">Coiled coil</keyword>
<dbReference type="PANTHER" id="PTHR43982:SF6">
    <property type="entry name" value="UBIQUITIN CARBOXYL-TERMINAL HYDROLASE 2-RELATED"/>
    <property type="match status" value="1"/>
</dbReference>
<dbReference type="Gene3D" id="3.90.70.10">
    <property type="entry name" value="Cysteine proteinases"/>
    <property type="match status" value="1"/>
</dbReference>
<feature type="region of interest" description="Disordered" evidence="12">
    <location>
        <begin position="21"/>
        <end position="66"/>
    </location>
</feature>
<dbReference type="PROSITE" id="PS00972">
    <property type="entry name" value="USP_1"/>
    <property type="match status" value="1"/>
</dbReference>
<feature type="domain" description="USP" evidence="13">
    <location>
        <begin position="737"/>
        <end position="1258"/>
    </location>
</feature>
<dbReference type="PROSITE" id="PS50235">
    <property type="entry name" value="USP_3"/>
    <property type="match status" value="1"/>
</dbReference>
<evidence type="ECO:0000256" key="3">
    <source>
        <dbReference type="ARBA" id="ARBA00022670"/>
    </source>
</evidence>
<dbReference type="GO" id="GO:0016579">
    <property type="term" value="P:protein deubiquitination"/>
    <property type="evidence" value="ECO:0007669"/>
    <property type="project" value="InterPro"/>
</dbReference>
<evidence type="ECO:0000256" key="8">
    <source>
        <dbReference type="ARBA" id="ARBA00041732"/>
    </source>
</evidence>
<evidence type="ECO:0000256" key="4">
    <source>
        <dbReference type="ARBA" id="ARBA00022786"/>
    </source>
</evidence>
<feature type="compositionally biased region" description="Basic and acidic residues" evidence="12">
    <location>
        <begin position="32"/>
        <end position="43"/>
    </location>
</feature>